<dbReference type="AlphaFoldDB" id="A7HZP9"/>
<dbReference type="EMBL" id="CP000776">
    <property type="protein sequence ID" value="ABS51391.1"/>
    <property type="molecule type" value="Genomic_DNA"/>
</dbReference>
<name>A7HZP9_CAMHC</name>
<proteinExistence type="predicted"/>
<organism evidence="1 2">
    <name type="scientific">Campylobacter hominis (strain ATCC BAA-381 / DSM 21671 / CCUG 45161 / LMG 19568 / NCTC 13146 / CH001A)</name>
    <dbReference type="NCBI Taxonomy" id="360107"/>
    <lineage>
        <taxon>Bacteria</taxon>
        <taxon>Pseudomonadati</taxon>
        <taxon>Campylobacterota</taxon>
        <taxon>Epsilonproteobacteria</taxon>
        <taxon>Campylobacterales</taxon>
        <taxon>Campylobacteraceae</taxon>
        <taxon>Campylobacter</taxon>
    </lineage>
</organism>
<gene>
    <name evidence="1" type="ordered locus">CHAB381_0127</name>
</gene>
<reference evidence="2" key="1">
    <citation type="submission" date="2007-07" db="EMBL/GenBank/DDBJ databases">
        <title>Complete genome sequence of Campylobacter hominis ATCC BAA-381, a commensal isolated from the human gastrointestinal tract.</title>
        <authorList>
            <person name="Fouts D.E."/>
            <person name="Mongodin E.F."/>
            <person name="Puiu D."/>
            <person name="Sebastian Y."/>
            <person name="Miller W.G."/>
            <person name="Mandrell R.E."/>
            <person name="Nelson K.E."/>
        </authorList>
    </citation>
    <scope>NUCLEOTIDE SEQUENCE [LARGE SCALE GENOMIC DNA]</scope>
    <source>
        <strain evidence="2">ATCC BAA-381 / LMG 19568 / NCTC 13146 / CH001A</strain>
    </source>
</reference>
<evidence type="ECO:0000313" key="1">
    <source>
        <dbReference type="EMBL" id="ABS51391.1"/>
    </source>
</evidence>
<sequence length="41" mass="4978">MIFFILASLKFISFYKQIESQIDNFRKIKFKTVYKNSLNRG</sequence>
<dbReference type="Proteomes" id="UP000002407">
    <property type="component" value="Chromosome"/>
</dbReference>
<dbReference type="HOGENOM" id="CLU_3267138_0_0_7"/>
<accession>A7HZP9</accession>
<dbReference type="KEGG" id="cha:CHAB381_0127"/>
<evidence type="ECO:0000313" key="2">
    <source>
        <dbReference type="Proteomes" id="UP000002407"/>
    </source>
</evidence>
<protein>
    <submittedName>
        <fullName evidence="1">Uncharacterized protein</fullName>
    </submittedName>
</protein>
<keyword evidence="2" id="KW-1185">Reference proteome</keyword>